<proteinExistence type="predicted"/>
<dbReference type="InterPro" id="IPR004590">
    <property type="entry name" value="ssDNA_annealing_RecT"/>
</dbReference>
<evidence type="ECO:0000313" key="2">
    <source>
        <dbReference type="EMBL" id="AVP66341.1"/>
    </source>
</evidence>
<evidence type="ECO:0000313" key="3">
    <source>
        <dbReference type="Proteomes" id="UP000238070"/>
    </source>
</evidence>
<dbReference type="Proteomes" id="UP000238070">
    <property type="component" value="Chromosome"/>
</dbReference>
<protein>
    <recommendedName>
        <fullName evidence="4">Recombinase RecT</fullName>
    </recommendedName>
</protein>
<dbReference type="GO" id="GO:0003677">
    <property type="term" value="F:DNA binding"/>
    <property type="evidence" value="ECO:0007669"/>
    <property type="project" value="InterPro"/>
</dbReference>
<sequence>MGQLAKVENVKSILDSSKGTQIKERLNEILGKKTPGFVSSMINVSNSPTLKECEPMTVISSAVVAATLDLPIDPNIGFAYVVPYNCKDKKTGKWIKKAQFQLGYRGYVQLALRTSQYKNINVVEVYRGQLKSWNPLTEELQFDFDNKESDEVIGYAGFFRLTNGFEKVVYWKKEDVLNHAKKYSKTFGSGPWKDDFDSMAKKTVLKDMIKKWGILSIEMQTGIKADQAVIKEGIVNKNSGLDENIDYVDNPQGAKDVDFEEIKEEIKQEANKEVIDIEETAPVENQNNKEKNKVVESEIVSKENEDNPY</sequence>
<dbReference type="GO" id="GO:0006259">
    <property type="term" value="P:DNA metabolic process"/>
    <property type="evidence" value="ECO:0007669"/>
    <property type="project" value="InterPro"/>
</dbReference>
<dbReference type="Pfam" id="PF03837">
    <property type="entry name" value="RecT"/>
    <property type="match status" value="1"/>
</dbReference>
<gene>
    <name evidence="2" type="ORF">C3B64_19775</name>
</gene>
<name>A0AAU8Z153_CLOBO</name>
<reference evidence="2 3" key="1">
    <citation type="submission" date="2018-01" db="EMBL/GenBank/DDBJ databases">
        <title>Genetic Diversity of Clostridium botulinum in seafood.</title>
        <authorList>
            <person name="Athira V."/>
            <person name="Arun Jyothi P.V."/>
            <person name="Lalitha K.V."/>
            <person name="Joseph T.C."/>
        </authorList>
    </citation>
    <scope>NUCLEOTIDE SEQUENCE [LARGE SCALE GENOMIC DNA]</scope>
    <source>
        <strain evidence="2 3">Mfbjulcb5</strain>
    </source>
</reference>
<evidence type="ECO:0000256" key="1">
    <source>
        <dbReference type="SAM" id="MobiDB-lite"/>
    </source>
</evidence>
<feature type="compositionally biased region" description="Basic and acidic residues" evidence="1">
    <location>
        <begin position="287"/>
        <end position="309"/>
    </location>
</feature>
<organism evidence="2 3">
    <name type="scientific">Clostridium botulinum</name>
    <dbReference type="NCBI Taxonomy" id="1491"/>
    <lineage>
        <taxon>Bacteria</taxon>
        <taxon>Bacillati</taxon>
        <taxon>Bacillota</taxon>
        <taxon>Clostridia</taxon>
        <taxon>Eubacteriales</taxon>
        <taxon>Clostridiaceae</taxon>
        <taxon>Clostridium</taxon>
    </lineage>
</organism>
<dbReference type="AlphaFoldDB" id="A0AAU8Z153"/>
<evidence type="ECO:0008006" key="4">
    <source>
        <dbReference type="Google" id="ProtNLM"/>
    </source>
</evidence>
<accession>A0AAU8Z153</accession>
<feature type="region of interest" description="Disordered" evidence="1">
    <location>
        <begin position="273"/>
        <end position="309"/>
    </location>
</feature>
<dbReference type="EMBL" id="CP027776">
    <property type="protein sequence ID" value="AVP66341.1"/>
    <property type="molecule type" value="Genomic_DNA"/>
</dbReference>
<dbReference type="NCBIfam" id="TIGR00616">
    <property type="entry name" value="rect"/>
    <property type="match status" value="1"/>
</dbReference>
<dbReference type="InterPro" id="IPR018330">
    <property type="entry name" value="RecT_fam"/>
</dbReference>